<dbReference type="OrthoDB" id="3032277at2759"/>
<feature type="region of interest" description="Disordered" evidence="1">
    <location>
        <begin position="680"/>
        <end position="797"/>
    </location>
</feature>
<evidence type="ECO:0000313" key="4">
    <source>
        <dbReference type="Proteomes" id="UP000298030"/>
    </source>
</evidence>
<proteinExistence type="predicted"/>
<feature type="compositionally biased region" description="Polar residues" evidence="1">
    <location>
        <begin position="68"/>
        <end position="79"/>
    </location>
</feature>
<dbReference type="EMBL" id="QPFP01000003">
    <property type="protein sequence ID" value="TEB37863.1"/>
    <property type="molecule type" value="Genomic_DNA"/>
</dbReference>
<keyword evidence="2" id="KW-0812">Transmembrane</keyword>
<evidence type="ECO:0000256" key="1">
    <source>
        <dbReference type="SAM" id="MobiDB-lite"/>
    </source>
</evidence>
<feature type="transmembrane region" description="Helical" evidence="2">
    <location>
        <begin position="84"/>
        <end position="107"/>
    </location>
</feature>
<feature type="compositionally biased region" description="Polar residues" evidence="1">
    <location>
        <begin position="243"/>
        <end position="258"/>
    </location>
</feature>
<protein>
    <submittedName>
        <fullName evidence="3">Uncharacterized protein</fullName>
    </submittedName>
</protein>
<organism evidence="3 4">
    <name type="scientific">Coprinellus micaceus</name>
    <name type="common">Glistening ink-cap mushroom</name>
    <name type="synonym">Coprinus micaceus</name>
    <dbReference type="NCBI Taxonomy" id="71717"/>
    <lineage>
        <taxon>Eukaryota</taxon>
        <taxon>Fungi</taxon>
        <taxon>Dikarya</taxon>
        <taxon>Basidiomycota</taxon>
        <taxon>Agaricomycotina</taxon>
        <taxon>Agaricomycetes</taxon>
        <taxon>Agaricomycetidae</taxon>
        <taxon>Agaricales</taxon>
        <taxon>Agaricineae</taxon>
        <taxon>Psathyrellaceae</taxon>
        <taxon>Coprinellus</taxon>
    </lineage>
</organism>
<keyword evidence="2" id="KW-1133">Transmembrane helix</keyword>
<sequence length="932" mass="97964">MSSSSLISTPPSPLPSPTSSIRPSKLELLRLLREQREREQQLDAAQAISTQATPSISSIPSTSDSNSLLPSNTPNTSEGSNLNMGAVLGGLAGGVLLLAIILVAIIVPLQRRRSLRKAAAGVPGKAAKAPWRINLDLPWNFGSGGGGEKDEEGVGQGEKDQESLIEGRKTYPTVRSGAGTHRTTGSEVPLLGRNGGGSGDYTPTRSAFGEHGGGRARLDQPQEARHPAQSSTHLYEDLPLASPTEQGETTSSRQNQIQPGKHDNLWFYYRTNSTAAPPVSNSGTVKSGTEQAGAHGVRADFDPYSPFAGTPSPLDDISRGNVKSSGTFVDLERPAPAAAPSSPKKATRDLPFPDTSPFVDVELNEITSPSVAGAGTINSQNFGTGKSSVDIYTCIDNPFMTPFERNQAKPPIAVVTNAGGPPRGAVVQGSVSWFSYHSSSVRSGPHIRTAPLPPTFVPPITTSPTDLRDPTRQPSPDSSEPDSASVYSQMSISRSATAMSANGSIIRYGSVRAQTTENGGSGFMPVVLETKEDTPVKSHFPRDASVAEGLGASVALASPSSSVEDDDPTPKATPVTSTNTKTTLARMDTLAIGNLIRSRAKRVAVKRLNSDVERIERKGSVAESEGGSDIRRDVATVQQVTKESVKIAAQSTDREDVVVRGRGVRREEVEEAVAYGAIPRAPVKRTSSDQALDRSRSQSRGRLVPKASLQRMRAASSDEGGAGVGNEEDGSSSAKPLIGRSPSKYRPKGLQQRLVEKGLLNMGGATGGRSRSASRDGNERRVRARTTSVPTPPVNIGAKAIEVKKRVEVVVGRDDGDVSSSAASTPSPSPAKSKGKNKNKKNLIIREPPPSGIDSTLLPLPQERTKASEAAESFAANPLTGAFGLGQPPAVRSPATPTFQYAFAELERVKGFLPKVEGLNVGGSGGKKKGGK</sequence>
<feature type="region of interest" description="Disordered" evidence="1">
    <location>
        <begin position="37"/>
        <end position="79"/>
    </location>
</feature>
<feature type="compositionally biased region" description="Polar residues" evidence="1">
    <location>
        <begin position="276"/>
        <end position="290"/>
    </location>
</feature>
<feature type="compositionally biased region" description="Basic and acidic residues" evidence="1">
    <location>
        <begin position="212"/>
        <end position="226"/>
    </location>
</feature>
<feature type="region of interest" description="Disordered" evidence="1">
    <location>
        <begin position="143"/>
        <end position="261"/>
    </location>
</feature>
<feature type="region of interest" description="Disordered" evidence="1">
    <location>
        <begin position="443"/>
        <end position="488"/>
    </location>
</feature>
<keyword evidence="2" id="KW-0472">Membrane</keyword>
<evidence type="ECO:0000256" key="2">
    <source>
        <dbReference type="SAM" id="Phobius"/>
    </source>
</evidence>
<evidence type="ECO:0000313" key="3">
    <source>
        <dbReference type="EMBL" id="TEB37863.1"/>
    </source>
</evidence>
<feature type="region of interest" description="Disordered" evidence="1">
    <location>
        <begin position="332"/>
        <end position="353"/>
    </location>
</feature>
<feature type="compositionally biased region" description="Low complexity" evidence="1">
    <location>
        <begin position="474"/>
        <end position="485"/>
    </location>
</feature>
<feature type="compositionally biased region" description="Low complexity" evidence="1">
    <location>
        <begin position="818"/>
        <end position="832"/>
    </location>
</feature>
<dbReference type="AlphaFoldDB" id="A0A4Y7TUM1"/>
<feature type="compositionally biased region" description="Basic and acidic residues" evidence="1">
    <location>
        <begin position="157"/>
        <end position="169"/>
    </location>
</feature>
<feature type="region of interest" description="Disordered" evidence="1">
    <location>
        <begin position="812"/>
        <end position="870"/>
    </location>
</feature>
<gene>
    <name evidence="3" type="ORF">FA13DRAFT_709245</name>
</gene>
<keyword evidence="4" id="KW-1185">Reference proteome</keyword>
<feature type="compositionally biased region" description="Basic residues" evidence="1">
    <location>
        <begin position="833"/>
        <end position="843"/>
    </location>
</feature>
<dbReference type="Proteomes" id="UP000298030">
    <property type="component" value="Unassembled WGS sequence"/>
</dbReference>
<feature type="region of interest" description="Disordered" evidence="1">
    <location>
        <begin position="1"/>
        <end position="22"/>
    </location>
</feature>
<accession>A0A4Y7TUM1</accession>
<feature type="compositionally biased region" description="Low complexity" evidence="1">
    <location>
        <begin position="48"/>
        <end position="67"/>
    </location>
</feature>
<name>A0A4Y7TUM1_COPMI</name>
<reference evidence="3 4" key="1">
    <citation type="journal article" date="2019" name="Nat. Ecol. Evol.">
        <title>Megaphylogeny resolves global patterns of mushroom evolution.</title>
        <authorList>
            <person name="Varga T."/>
            <person name="Krizsan K."/>
            <person name="Foldi C."/>
            <person name="Dima B."/>
            <person name="Sanchez-Garcia M."/>
            <person name="Sanchez-Ramirez S."/>
            <person name="Szollosi G.J."/>
            <person name="Szarkandi J.G."/>
            <person name="Papp V."/>
            <person name="Albert L."/>
            <person name="Andreopoulos W."/>
            <person name="Angelini C."/>
            <person name="Antonin V."/>
            <person name="Barry K.W."/>
            <person name="Bougher N.L."/>
            <person name="Buchanan P."/>
            <person name="Buyck B."/>
            <person name="Bense V."/>
            <person name="Catcheside P."/>
            <person name="Chovatia M."/>
            <person name="Cooper J."/>
            <person name="Damon W."/>
            <person name="Desjardin D."/>
            <person name="Finy P."/>
            <person name="Geml J."/>
            <person name="Haridas S."/>
            <person name="Hughes K."/>
            <person name="Justo A."/>
            <person name="Karasinski D."/>
            <person name="Kautmanova I."/>
            <person name="Kiss B."/>
            <person name="Kocsube S."/>
            <person name="Kotiranta H."/>
            <person name="LaButti K.M."/>
            <person name="Lechner B.E."/>
            <person name="Liimatainen K."/>
            <person name="Lipzen A."/>
            <person name="Lukacs Z."/>
            <person name="Mihaltcheva S."/>
            <person name="Morgado L.N."/>
            <person name="Niskanen T."/>
            <person name="Noordeloos M.E."/>
            <person name="Ohm R.A."/>
            <person name="Ortiz-Santana B."/>
            <person name="Ovrebo C."/>
            <person name="Racz N."/>
            <person name="Riley R."/>
            <person name="Savchenko A."/>
            <person name="Shiryaev A."/>
            <person name="Soop K."/>
            <person name="Spirin V."/>
            <person name="Szebenyi C."/>
            <person name="Tomsovsky M."/>
            <person name="Tulloss R.E."/>
            <person name="Uehling J."/>
            <person name="Grigoriev I.V."/>
            <person name="Vagvolgyi C."/>
            <person name="Papp T."/>
            <person name="Martin F.M."/>
            <person name="Miettinen O."/>
            <person name="Hibbett D.S."/>
            <person name="Nagy L.G."/>
        </authorList>
    </citation>
    <scope>NUCLEOTIDE SEQUENCE [LARGE SCALE GENOMIC DNA]</scope>
    <source>
        <strain evidence="3 4">FP101781</strain>
    </source>
</reference>
<feature type="region of interest" description="Disordered" evidence="1">
    <location>
        <begin position="276"/>
        <end position="303"/>
    </location>
</feature>
<comment type="caution">
    <text evidence="3">The sequence shown here is derived from an EMBL/GenBank/DDBJ whole genome shotgun (WGS) entry which is preliminary data.</text>
</comment>
<feature type="region of interest" description="Disordered" evidence="1">
    <location>
        <begin position="557"/>
        <end position="578"/>
    </location>
</feature>
<feature type="compositionally biased region" description="Low complexity" evidence="1">
    <location>
        <begin position="334"/>
        <end position="344"/>
    </location>
</feature>